<accession>A0A9W9YPX2</accession>
<keyword evidence="2" id="KW-1185">Reference proteome</keyword>
<reference evidence="1" key="1">
    <citation type="submission" date="2023-01" db="EMBL/GenBank/DDBJ databases">
        <title>Genome assembly of the deep-sea coral Lophelia pertusa.</title>
        <authorList>
            <person name="Herrera S."/>
            <person name="Cordes E."/>
        </authorList>
    </citation>
    <scope>NUCLEOTIDE SEQUENCE</scope>
    <source>
        <strain evidence="1">USNM1676648</strain>
        <tissue evidence="1">Polyp</tissue>
    </source>
</reference>
<evidence type="ECO:0000313" key="1">
    <source>
        <dbReference type="EMBL" id="KAJ7361858.1"/>
    </source>
</evidence>
<dbReference type="EMBL" id="MU827308">
    <property type="protein sequence ID" value="KAJ7361858.1"/>
    <property type="molecule type" value="Genomic_DNA"/>
</dbReference>
<comment type="caution">
    <text evidence="1">The sequence shown here is derived from an EMBL/GenBank/DDBJ whole genome shotgun (WGS) entry which is preliminary data.</text>
</comment>
<dbReference type="AlphaFoldDB" id="A0A9W9YPX2"/>
<organism evidence="1 2">
    <name type="scientific">Desmophyllum pertusum</name>
    <dbReference type="NCBI Taxonomy" id="174260"/>
    <lineage>
        <taxon>Eukaryota</taxon>
        <taxon>Metazoa</taxon>
        <taxon>Cnidaria</taxon>
        <taxon>Anthozoa</taxon>
        <taxon>Hexacorallia</taxon>
        <taxon>Scleractinia</taxon>
        <taxon>Caryophylliina</taxon>
        <taxon>Caryophylliidae</taxon>
        <taxon>Desmophyllum</taxon>
    </lineage>
</organism>
<dbReference type="Proteomes" id="UP001163046">
    <property type="component" value="Unassembled WGS sequence"/>
</dbReference>
<sequence>MNLPTFAQAAESSSSSLRDDITAGIVGRCSVQDVAVTSQRSLVLESMPLSACVMRVTTNSRNHQRSQTASAQASIIQHKIYSDVLIQLIPELASEDSYK</sequence>
<proteinExistence type="predicted"/>
<gene>
    <name evidence="1" type="ORF">OS493_014501</name>
</gene>
<evidence type="ECO:0000313" key="2">
    <source>
        <dbReference type="Proteomes" id="UP001163046"/>
    </source>
</evidence>
<protein>
    <submittedName>
        <fullName evidence="1">Uncharacterized protein</fullName>
    </submittedName>
</protein>
<name>A0A9W9YPX2_9CNID</name>